<comment type="similarity">
    <text evidence="5">Belongs to the major facilitator superfamily. Sugar transporter (TC 2.A.1.1) family.</text>
</comment>
<dbReference type="FunFam" id="1.20.1250.20:FF:000029">
    <property type="entry name" value="solute carrier family 2, facilitated glucose transporter member 4"/>
    <property type="match status" value="1"/>
</dbReference>
<feature type="transmembrane region" description="Helical" evidence="7">
    <location>
        <begin position="304"/>
        <end position="325"/>
    </location>
</feature>
<dbReference type="InterPro" id="IPR036259">
    <property type="entry name" value="MFS_trans_sf"/>
</dbReference>
<comment type="caution">
    <text evidence="9">The sequence shown here is derived from an EMBL/GenBank/DDBJ whole genome shotgun (WGS) entry which is preliminary data.</text>
</comment>
<keyword evidence="2 7" id="KW-0812">Transmembrane</keyword>
<dbReference type="Gene3D" id="1.20.1250.20">
    <property type="entry name" value="MFS general substrate transporter like domains"/>
    <property type="match status" value="1"/>
</dbReference>
<dbReference type="PANTHER" id="PTHR23503:SF51">
    <property type="entry name" value="SOLUTE CARRIER FAMILY 2, FACILITATED GLUCOSE TRANSPORTER MEMBER 1"/>
    <property type="match status" value="1"/>
</dbReference>
<organism evidence="9 10">
    <name type="scientific">Zapornia atra</name>
    <name type="common">Henderson crake</name>
    <dbReference type="NCBI Taxonomy" id="2585822"/>
    <lineage>
        <taxon>Eukaryota</taxon>
        <taxon>Metazoa</taxon>
        <taxon>Chordata</taxon>
        <taxon>Craniata</taxon>
        <taxon>Vertebrata</taxon>
        <taxon>Euteleostomi</taxon>
        <taxon>Archelosauria</taxon>
        <taxon>Archosauria</taxon>
        <taxon>Dinosauria</taxon>
        <taxon>Saurischia</taxon>
        <taxon>Theropoda</taxon>
        <taxon>Coelurosauria</taxon>
        <taxon>Aves</taxon>
        <taxon>Neognathae</taxon>
        <taxon>Neoaves</taxon>
        <taxon>Gruiformes</taxon>
        <taxon>Rallidae</taxon>
        <taxon>Zapornia</taxon>
    </lineage>
</organism>
<feature type="transmembrane region" description="Helical" evidence="7">
    <location>
        <begin position="93"/>
        <end position="114"/>
    </location>
</feature>
<dbReference type="SUPFAM" id="SSF103473">
    <property type="entry name" value="MFS general substrate transporter"/>
    <property type="match status" value="1"/>
</dbReference>
<evidence type="ECO:0000313" key="9">
    <source>
        <dbReference type="EMBL" id="NXT79746.1"/>
    </source>
</evidence>
<dbReference type="GO" id="GO:0055056">
    <property type="term" value="F:D-glucose transmembrane transporter activity"/>
    <property type="evidence" value="ECO:0007669"/>
    <property type="project" value="TreeGrafter"/>
</dbReference>
<keyword evidence="6" id="KW-0175">Coiled coil</keyword>
<protein>
    <submittedName>
        <fullName evidence="9">GTR1 protein</fullName>
    </submittedName>
</protein>
<dbReference type="InterPro" id="IPR020846">
    <property type="entry name" value="MFS_dom"/>
</dbReference>
<comment type="subcellular location">
    <subcellularLocation>
        <location evidence="1">Membrane</location>
        <topology evidence="1">Multi-pass membrane protein</topology>
    </subcellularLocation>
</comment>
<keyword evidence="10" id="KW-1185">Reference proteome</keyword>
<dbReference type="InterPro" id="IPR005828">
    <property type="entry name" value="MFS_sugar_transport-like"/>
</dbReference>
<evidence type="ECO:0000256" key="5">
    <source>
        <dbReference type="RuleBase" id="RU003346"/>
    </source>
</evidence>
<dbReference type="AlphaFoldDB" id="A0A7L3FFS9"/>
<reference evidence="9 10" key="1">
    <citation type="submission" date="2019-09" db="EMBL/GenBank/DDBJ databases">
        <title>Bird 10,000 Genomes (B10K) Project - Family phase.</title>
        <authorList>
            <person name="Zhang G."/>
        </authorList>
    </citation>
    <scope>NUCLEOTIDE SEQUENCE [LARGE SCALE GENOMIC DNA]</scope>
    <source>
        <strain evidence="9">B10K-DU-011-47</strain>
        <tissue evidence="9">Mixed tissue sample</tissue>
    </source>
</reference>
<feature type="transmembrane region" description="Helical" evidence="7">
    <location>
        <begin position="332"/>
        <end position="352"/>
    </location>
</feature>
<dbReference type="GO" id="GO:0032868">
    <property type="term" value="P:response to insulin"/>
    <property type="evidence" value="ECO:0007669"/>
    <property type="project" value="TreeGrafter"/>
</dbReference>
<evidence type="ECO:0000259" key="8">
    <source>
        <dbReference type="PROSITE" id="PS50850"/>
    </source>
</evidence>
<feature type="domain" description="Major facilitator superfamily (MFS) profile" evidence="8">
    <location>
        <begin position="12"/>
        <end position="453"/>
    </location>
</feature>
<dbReference type="InterPro" id="IPR003663">
    <property type="entry name" value="Sugar/inositol_transpt"/>
</dbReference>
<dbReference type="PROSITE" id="PS50850">
    <property type="entry name" value="MFS"/>
    <property type="match status" value="1"/>
</dbReference>
<feature type="transmembrane region" description="Helical" evidence="7">
    <location>
        <begin position="120"/>
        <end position="142"/>
    </location>
</feature>
<proteinExistence type="inferred from homology"/>
<dbReference type="NCBIfam" id="TIGR00879">
    <property type="entry name" value="SP"/>
    <property type="match status" value="1"/>
</dbReference>
<gene>
    <name evidence="9" type="primary">Slc2a1_1</name>
    <name evidence="9" type="ORF">ZAPATR_R05151</name>
</gene>
<keyword evidence="4 7" id="KW-0472">Membrane</keyword>
<dbReference type="GO" id="GO:0016324">
    <property type="term" value="C:apical plasma membrane"/>
    <property type="evidence" value="ECO:0007669"/>
    <property type="project" value="TreeGrafter"/>
</dbReference>
<evidence type="ECO:0000256" key="4">
    <source>
        <dbReference type="ARBA" id="ARBA00023136"/>
    </source>
</evidence>
<evidence type="ECO:0000313" key="10">
    <source>
        <dbReference type="Proteomes" id="UP000557426"/>
    </source>
</evidence>
<dbReference type="Pfam" id="PF00083">
    <property type="entry name" value="Sugar_tr"/>
    <property type="match status" value="1"/>
</dbReference>
<accession>A0A7L3FFS9</accession>
<dbReference type="GO" id="GO:0016323">
    <property type="term" value="C:basolateral plasma membrane"/>
    <property type="evidence" value="ECO:0007669"/>
    <property type="project" value="TreeGrafter"/>
</dbReference>
<dbReference type="Proteomes" id="UP000557426">
    <property type="component" value="Unassembled WGS sequence"/>
</dbReference>
<evidence type="ECO:0000256" key="6">
    <source>
        <dbReference type="SAM" id="Coils"/>
    </source>
</evidence>
<feature type="non-terminal residue" evidence="9">
    <location>
        <position position="1"/>
    </location>
</feature>
<name>A0A7L3FFS9_9GRUI</name>
<dbReference type="GO" id="GO:0046323">
    <property type="term" value="P:D-glucose import"/>
    <property type="evidence" value="ECO:0007669"/>
    <property type="project" value="TreeGrafter"/>
</dbReference>
<feature type="transmembrane region" description="Helical" evidence="7">
    <location>
        <begin position="61"/>
        <end position="84"/>
    </location>
</feature>
<evidence type="ECO:0000256" key="1">
    <source>
        <dbReference type="ARBA" id="ARBA00004141"/>
    </source>
</evidence>
<dbReference type="PANTHER" id="PTHR23503">
    <property type="entry name" value="SOLUTE CARRIER FAMILY 2"/>
    <property type="match status" value="1"/>
</dbReference>
<evidence type="ECO:0000256" key="2">
    <source>
        <dbReference type="ARBA" id="ARBA00022692"/>
    </source>
</evidence>
<dbReference type="EMBL" id="VZTU01017699">
    <property type="protein sequence ID" value="NXT79746.1"/>
    <property type="molecule type" value="Genomic_DNA"/>
</dbReference>
<feature type="transmembrane region" description="Helical" evidence="7">
    <location>
        <begin position="429"/>
        <end position="447"/>
    </location>
</feature>
<keyword evidence="3 7" id="KW-1133">Transmembrane helix</keyword>
<dbReference type="GO" id="GO:0070837">
    <property type="term" value="P:dehydroascorbic acid transport"/>
    <property type="evidence" value="ECO:0007669"/>
    <property type="project" value="TreeGrafter"/>
</dbReference>
<dbReference type="PRINTS" id="PR00171">
    <property type="entry name" value="SUGRTRNSPORT"/>
</dbReference>
<evidence type="ECO:0000256" key="3">
    <source>
        <dbReference type="ARBA" id="ARBA00022989"/>
    </source>
</evidence>
<feature type="transmembrane region" description="Helical" evidence="7">
    <location>
        <begin position="399"/>
        <end position="423"/>
    </location>
</feature>
<sequence>LFLQMTTCLMLSMGGVLLSSFQLGYNTGVVTVPQKVIVDFYNSTWLHRYNATISPATLTTLWSLSVAIFSLGGMFGSFFVGIFVNHFGRRNSLLMSNVLTFVSTILMGFSKMALSFEMLILGRFIIGLYAGFIIGFVPMYMGEILPTALQSTSGTFHQLGTVLGILTAQVFGLDFIMGSNSRWPLLLDVIFVPAMLQCIILPFAAESPYFLLINCNEEEKAKSILKKLRGREDVSSDLQELKEERQQMMREKEVTMIELLRSPMYRQPVLITIVLQLSQQLSGINMVVYYFTNVFENVGVKQPAYATICSSVVNTAFAVIMFFIGEQGGPRTLHLIGLAGMAGCAVLITITLKLLDQIPWMSYLSIMAIFGFTAFFEIGPGPVPCLIVMELFSQGARPAAFAVAGLSNWTFNFIVSMGFQHIAELCGSYVFIVFTVLLILFFIFTYLKVPKRKGQTFNEDTSRFCQDGACWISKMPDEFQSLG</sequence>
<feature type="non-terminal residue" evidence="9">
    <location>
        <position position="483"/>
    </location>
</feature>
<dbReference type="InterPro" id="IPR045263">
    <property type="entry name" value="GLUT"/>
</dbReference>
<feature type="transmembrane region" description="Helical" evidence="7">
    <location>
        <begin position="358"/>
        <end position="378"/>
    </location>
</feature>
<feature type="coiled-coil region" evidence="6">
    <location>
        <begin position="231"/>
        <end position="258"/>
    </location>
</feature>
<evidence type="ECO:0000256" key="7">
    <source>
        <dbReference type="SAM" id="Phobius"/>
    </source>
</evidence>
<keyword evidence="5" id="KW-0813">Transport</keyword>
<feature type="transmembrane region" description="Helical" evidence="7">
    <location>
        <begin position="183"/>
        <end position="204"/>
    </location>
</feature>
<feature type="transmembrane region" description="Helical" evidence="7">
    <location>
        <begin position="269"/>
        <end position="292"/>
    </location>
</feature>
<feature type="transmembrane region" description="Helical" evidence="7">
    <location>
        <begin position="154"/>
        <end position="177"/>
    </location>
</feature>